<organism evidence="1 2">
    <name type="scientific">Acetobacteroides hydrogenigenes</name>
    <dbReference type="NCBI Taxonomy" id="979970"/>
    <lineage>
        <taxon>Bacteria</taxon>
        <taxon>Pseudomonadati</taxon>
        <taxon>Bacteroidota</taxon>
        <taxon>Bacteroidia</taxon>
        <taxon>Bacteroidales</taxon>
        <taxon>Rikenellaceae</taxon>
        <taxon>Acetobacteroides</taxon>
    </lineage>
</organism>
<proteinExistence type="predicted"/>
<reference evidence="1 2" key="1">
    <citation type="submission" date="2019-03" db="EMBL/GenBank/DDBJ databases">
        <title>Genomic Encyclopedia of Archaeal and Bacterial Type Strains, Phase II (KMG-II): from individual species to whole genera.</title>
        <authorList>
            <person name="Goeker M."/>
        </authorList>
    </citation>
    <scope>NUCLEOTIDE SEQUENCE [LARGE SCALE GENOMIC DNA]</scope>
    <source>
        <strain evidence="1 2">RL-C</strain>
    </source>
</reference>
<evidence type="ECO:0000313" key="2">
    <source>
        <dbReference type="Proteomes" id="UP000294830"/>
    </source>
</evidence>
<dbReference type="Gene3D" id="3.40.50.10320">
    <property type="entry name" value="LmbE-like"/>
    <property type="match status" value="1"/>
</dbReference>
<comment type="caution">
    <text evidence="1">The sequence shown here is derived from an EMBL/GenBank/DDBJ whole genome shotgun (WGS) entry which is preliminary data.</text>
</comment>
<accession>A0A4R2E485</accession>
<dbReference type="EMBL" id="SLWB01000019">
    <property type="protein sequence ID" value="TCN62205.1"/>
    <property type="molecule type" value="Genomic_DNA"/>
</dbReference>
<sequence length="255" mass="29895">MISMKIYRIIKWFHFQFRFIKGILCSLFIPNKIKRLEFCKELTFSNTDKVLILVPHFDDEILACSGLIYYCLKSGIDLNILYISDGARGGVKNCKSDFLYSKKRSQESILALNDLKSNNNWLSINYLDIPDQQISNRIRDVLDAVSKIEFNAIFVPYSNDPHPDHKSLFQISDSILNHKHVERYEYYVHSNQIDYSNVTHFSVAPFGKVTRALYRFKTQIYIDFDNELINRRKGNKYYTFYKSTVMQNGVKGSCN</sequence>
<dbReference type="PANTHER" id="PTHR12993:SF11">
    <property type="entry name" value="N-ACETYLGLUCOSAMINYL-PHOSPHATIDYLINOSITOL DE-N-ACETYLASE"/>
    <property type="match status" value="1"/>
</dbReference>
<dbReference type="GO" id="GO:0016811">
    <property type="term" value="F:hydrolase activity, acting on carbon-nitrogen (but not peptide) bonds, in linear amides"/>
    <property type="evidence" value="ECO:0007669"/>
    <property type="project" value="TreeGrafter"/>
</dbReference>
<dbReference type="Proteomes" id="UP000294830">
    <property type="component" value="Unassembled WGS sequence"/>
</dbReference>
<keyword evidence="2" id="KW-1185">Reference proteome</keyword>
<dbReference type="PANTHER" id="PTHR12993">
    <property type="entry name" value="N-ACETYLGLUCOSAMINYL-PHOSPHATIDYLINOSITOL DE-N-ACETYLASE-RELATED"/>
    <property type="match status" value="1"/>
</dbReference>
<gene>
    <name evidence="1" type="ORF">CLV25_11938</name>
</gene>
<dbReference type="Pfam" id="PF02585">
    <property type="entry name" value="PIG-L"/>
    <property type="match status" value="1"/>
</dbReference>
<dbReference type="AlphaFoldDB" id="A0A4R2E485"/>
<evidence type="ECO:0000313" key="1">
    <source>
        <dbReference type="EMBL" id="TCN62205.1"/>
    </source>
</evidence>
<dbReference type="InterPro" id="IPR024078">
    <property type="entry name" value="LmbE-like_dom_sf"/>
</dbReference>
<dbReference type="InterPro" id="IPR003737">
    <property type="entry name" value="GlcNAc_PI_deacetylase-related"/>
</dbReference>
<name>A0A4R2E485_9BACT</name>
<protein>
    <submittedName>
        <fullName evidence="1">GlcNAc-PI de-N-acetylase</fullName>
    </submittedName>
</protein>
<dbReference type="SUPFAM" id="SSF102588">
    <property type="entry name" value="LmbE-like"/>
    <property type="match status" value="1"/>
</dbReference>
<dbReference type="OrthoDB" id="9790023at2"/>